<reference evidence="7" key="1">
    <citation type="submission" date="2017-09" db="EMBL/GenBank/DDBJ databases">
        <title>Genome sequence of Nannocystis excedens DSM 71.</title>
        <authorList>
            <person name="Blom J."/>
        </authorList>
    </citation>
    <scope>NUCLEOTIDE SEQUENCE [LARGE SCALE GENOMIC DNA]</scope>
    <source>
        <strain evidence="7">type strain: E19</strain>
    </source>
</reference>
<evidence type="ECO:0000256" key="2">
    <source>
        <dbReference type="ARBA" id="ARBA00023015"/>
    </source>
</evidence>
<feature type="domain" description="HTH lysR-type" evidence="5">
    <location>
        <begin position="1"/>
        <end position="58"/>
    </location>
</feature>
<dbReference type="InterPro" id="IPR036390">
    <property type="entry name" value="WH_DNA-bd_sf"/>
</dbReference>
<dbReference type="OrthoDB" id="9813056at2"/>
<dbReference type="SUPFAM" id="SSF53850">
    <property type="entry name" value="Periplasmic binding protein-like II"/>
    <property type="match status" value="1"/>
</dbReference>
<dbReference type="SUPFAM" id="SSF46785">
    <property type="entry name" value="Winged helix' DNA-binding domain"/>
    <property type="match status" value="1"/>
</dbReference>
<dbReference type="FunFam" id="1.10.10.10:FF:000001">
    <property type="entry name" value="LysR family transcriptional regulator"/>
    <property type="match status" value="1"/>
</dbReference>
<keyword evidence="4" id="KW-0804">Transcription</keyword>
<keyword evidence="3" id="KW-0238">DNA-binding</keyword>
<dbReference type="PANTHER" id="PTHR30537">
    <property type="entry name" value="HTH-TYPE TRANSCRIPTIONAL REGULATOR"/>
    <property type="match status" value="1"/>
</dbReference>
<dbReference type="AlphaFoldDB" id="A0A2C9D386"/>
<dbReference type="FunFam" id="3.40.190.290:FF:000001">
    <property type="entry name" value="Transcriptional regulator, LysR family"/>
    <property type="match status" value="1"/>
</dbReference>
<dbReference type="PANTHER" id="PTHR30537:SF5">
    <property type="entry name" value="HTH-TYPE TRANSCRIPTIONAL ACTIVATOR TTDR-RELATED"/>
    <property type="match status" value="1"/>
</dbReference>
<dbReference type="GO" id="GO:0003677">
    <property type="term" value="F:DNA binding"/>
    <property type="evidence" value="ECO:0007669"/>
    <property type="project" value="UniProtKB-KW"/>
</dbReference>
<keyword evidence="2" id="KW-0805">Transcription regulation</keyword>
<evidence type="ECO:0000313" key="6">
    <source>
        <dbReference type="EMBL" id="SON53935.1"/>
    </source>
</evidence>
<sequence>MLLDNLALFVKIVETGSLSAAAREAGLSPATVSERLVGLEAHYGAALLTRTTRAISLTDEGRLVLDGARRLLAEADELEGRIRLGTRSVSGPIRLSSPQDLGRSRIWPIVDRFLAENPDVSVELDLNDSIVDLVGSGLDFAIRYGALADSSLRARHLGENRRIVCAAPEYLERMGVPEHPGDLARHDCISLRYGGNIERTWPFRIDGRLQRVMVRGRRVANDGWLVRHWCLAGHGLCLKSNWDVEADLAAGRLVEVLGEYSAGRTALQIVYPPAKVQPRRVRALIDMIAAELSPPQAI</sequence>
<dbReference type="PROSITE" id="PS50931">
    <property type="entry name" value="HTH_LYSR"/>
    <property type="match status" value="1"/>
</dbReference>
<dbReference type="Pfam" id="PF00126">
    <property type="entry name" value="HTH_1"/>
    <property type="match status" value="1"/>
</dbReference>
<organism evidence="6 7">
    <name type="scientific">Hartmannibacter diazotrophicus</name>
    <dbReference type="NCBI Taxonomy" id="1482074"/>
    <lineage>
        <taxon>Bacteria</taxon>
        <taxon>Pseudomonadati</taxon>
        <taxon>Pseudomonadota</taxon>
        <taxon>Alphaproteobacteria</taxon>
        <taxon>Hyphomicrobiales</taxon>
        <taxon>Pleomorphomonadaceae</taxon>
        <taxon>Hartmannibacter</taxon>
    </lineage>
</organism>
<dbReference type="Gene3D" id="3.40.190.290">
    <property type="match status" value="1"/>
</dbReference>
<dbReference type="InterPro" id="IPR000847">
    <property type="entry name" value="LysR_HTH_N"/>
</dbReference>
<evidence type="ECO:0000313" key="7">
    <source>
        <dbReference type="Proteomes" id="UP000223606"/>
    </source>
</evidence>
<dbReference type="CDD" id="cd08422">
    <property type="entry name" value="PBP2_CrgA_like"/>
    <property type="match status" value="1"/>
</dbReference>
<dbReference type="Gene3D" id="1.10.10.10">
    <property type="entry name" value="Winged helix-like DNA-binding domain superfamily/Winged helix DNA-binding domain"/>
    <property type="match status" value="1"/>
</dbReference>
<dbReference type="GO" id="GO:0003700">
    <property type="term" value="F:DNA-binding transcription factor activity"/>
    <property type="evidence" value="ECO:0007669"/>
    <property type="project" value="InterPro"/>
</dbReference>
<evidence type="ECO:0000259" key="5">
    <source>
        <dbReference type="PROSITE" id="PS50931"/>
    </source>
</evidence>
<name>A0A2C9D386_9HYPH</name>
<proteinExistence type="inferred from homology"/>
<dbReference type="InterPro" id="IPR005119">
    <property type="entry name" value="LysR_subst-bd"/>
</dbReference>
<dbReference type="RefSeq" id="WP_099553868.1">
    <property type="nucleotide sequence ID" value="NZ_LT960614.1"/>
</dbReference>
<keyword evidence="7" id="KW-1185">Reference proteome</keyword>
<dbReference type="Pfam" id="PF03466">
    <property type="entry name" value="LysR_substrate"/>
    <property type="match status" value="1"/>
</dbReference>
<protein>
    <submittedName>
        <fullName evidence="6">D-malate degradation protein R</fullName>
    </submittedName>
</protein>
<dbReference type="InterPro" id="IPR036388">
    <property type="entry name" value="WH-like_DNA-bd_sf"/>
</dbReference>
<dbReference type="EMBL" id="LT960614">
    <property type="protein sequence ID" value="SON53935.1"/>
    <property type="molecule type" value="Genomic_DNA"/>
</dbReference>
<gene>
    <name evidence="6" type="primary">dmlR_1</name>
    <name evidence="6" type="ORF">HDIA_0394</name>
</gene>
<evidence type="ECO:0000256" key="3">
    <source>
        <dbReference type="ARBA" id="ARBA00023125"/>
    </source>
</evidence>
<dbReference type="KEGG" id="hdi:HDIA_0394"/>
<evidence type="ECO:0000256" key="1">
    <source>
        <dbReference type="ARBA" id="ARBA00009437"/>
    </source>
</evidence>
<dbReference type="InterPro" id="IPR058163">
    <property type="entry name" value="LysR-type_TF_proteobact-type"/>
</dbReference>
<dbReference type="Proteomes" id="UP000223606">
    <property type="component" value="Chromosome 1"/>
</dbReference>
<accession>A0A2C9D386</accession>
<comment type="similarity">
    <text evidence="1">Belongs to the LysR transcriptional regulatory family.</text>
</comment>
<evidence type="ECO:0000256" key="4">
    <source>
        <dbReference type="ARBA" id="ARBA00023163"/>
    </source>
</evidence>